<evidence type="ECO:0000313" key="2">
    <source>
        <dbReference type="Proteomes" id="UP000254876"/>
    </source>
</evidence>
<reference evidence="1 2" key="1">
    <citation type="submission" date="2018-06" db="EMBL/GenBank/DDBJ databases">
        <authorList>
            <consortium name="Pathogen Informatics"/>
            <person name="Doyle S."/>
        </authorList>
    </citation>
    <scope>NUCLEOTIDE SEQUENCE [LARGE SCALE GENOMIC DNA]</scope>
    <source>
        <strain evidence="1 2">NCTC10588</strain>
    </source>
</reference>
<name>A0A7Z7LUL4_9FLAO</name>
<dbReference type="Proteomes" id="UP000254876">
    <property type="component" value="Unassembled WGS sequence"/>
</dbReference>
<proteinExistence type="predicted"/>
<sequence length="90" mass="10664">MMKNTTLYLFKNSVTKKNPLFKGYYELTSLNDIMASELFDIEVVTECIVEVPDDFEFEDYLQDELIKWCEESKNTIDHNFIVTCNDYDVI</sequence>
<organism evidence="1 2">
    <name type="scientific">Elizabethkingia anophelis</name>
    <dbReference type="NCBI Taxonomy" id="1117645"/>
    <lineage>
        <taxon>Bacteria</taxon>
        <taxon>Pseudomonadati</taxon>
        <taxon>Bacteroidota</taxon>
        <taxon>Flavobacteriia</taxon>
        <taxon>Flavobacteriales</taxon>
        <taxon>Weeksellaceae</taxon>
        <taxon>Elizabethkingia</taxon>
    </lineage>
</organism>
<protein>
    <recommendedName>
        <fullName evidence="3">Heme oxygenase</fullName>
    </recommendedName>
</protein>
<accession>A0A7Z7LUL4</accession>
<dbReference type="EMBL" id="UFYD01000001">
    <property type="protein sequence ID" value="STC97088.1"/>
    <property type="molecule type" value="Genomic_DNA"/>
</dbReference>
<evidence type="ECO:0008006" key="3">
    <source>
        <dbReference type="Google" id="ProtNLM"/>
    </source>
</evidence>
<dbReference type="RefSeq" id="WP_185263890.1">
    <property type="nucleotide sequence ID" value="NZ_JACLFI010000007.1"/>
</dbReference>
<comment type="caution">
    <text evidence="1">The sequence shown here is derived from an EMBL/GenBank/DDBJ whole genome shotgun (WGS) entry which is preliminary data.</text>
</comment>
<dbReference type="AlphaFoldDB" id="A0A7Z7LUL4"/>
<gene>
    <name evidence="1" type="ORF">NCTC10588_00820</name>
</gene>
<evidence type="ECO:0000313" key="1">
    <source>
        <dbReference type="EMBL" id="STC97088.1"/>
    </source>
</evidence>